<gene>
    <name evidence="3" type="ORF">FB45DRAFT_156528</name>
</gene>
<feature type="region of interest" description="Disordered" evidence="1">
    <location>
        <begin position="1"/>
        <end position="68"/>
    </location>
</feature>
<keyword evidence="2" id="KW-1133">Transmembrane helix</keyword>
<comment type="caution">
    <text evidence="3">The sequence shown here is derived from an EMBL/GenBank/DDBJ whole genome shotgun (WGS) entry which is preliminary data.</text>
</comment>
<feature type="compositionally biased region" description="Low complexity" evidence="1">
    <location>
        <begin position="14"/>
        <end position="37"/>
    </location>
</feature>
<feature type="compositionally biased region" description="Polar residues" evidence="1">
    <location>
        <begin position="38"/>
        <end position="68"/>
    </location>
</feature>
<sequence length="149" mass="16028">MLARAGFSRPPSASHSSPWTTPSNHSTTPSSQPSTQHAGPQTRLSTPRTSSQKRTSPPGSHSNSLAPSLKSCSTITLKRLQGAYKLTIAVGCVYEGLHLLLYVPSFVGRYDARPGFTVLMLLDCVMLGVLVCQAVLYPKVTPKMEGEEE</sequence>
<keyword evidence="2" id="KW-0472">Membrane</keyword>
<reference evidence="3" key="1">
    <citation type="submission" date="2023-03" db="EMBL/GenBank/DDBJ databases">
        <title>Massive genome expansion in bonnet fungi (Mycena s.s.) driven by repeated elements and novel gene families across ecological guilds.</title>
        <authorList>
            <consortium name="Lawrence Berkeley National Laboratory"/>
            <person name="Harder C.B."/>
            <person name="Miyauchi S."/>
            <person name="Viragh M."/>
            <person name="Kuo A."/>
            <person name="Thoen E."/>
            <person name="Andreopoulos B."/>
            <person name="Lu D."/>
            <person name="Skrede I."/>
            <person name="Drula E."/>
            <person name="Henrissat B."/>
            <person name="Morin E."/>
            <person name="Kohler A."/>
            <person name="Barry K."/>
            <person name="LaButti K."/>
            <person name="Morin E."/>
            <person name="Salamov A."/>
            <person name="Lipzen A."/>
            <person name="Mereny Z."/>
            <person name="Hegedus B."/>
            <person name="Baldrian P."/>
            <person name="Stursova M."/>
            <person name="Weitz H."/>
            <person name="Taylor A."/>
            <person name="Grigoriev I.V."/>
            <person name="Nagy L.G."/>
            <person name="Martin F."/>
            <person name="Kauserud H."/>
        </authorList>
    </citation>
    <scope>NUCLEOTIDE SEQUENCE</scope>
    <source>
        <strain evidence="3">9284</strain>
    </source>
</reference>
<dbReference type="Proteomes" id="UP001221142">
    <property type="component" value="Unassembled WGS sequence"/>
</dbReference>
<accession>A0AAD7BFA8</accession>
<evidence type="ECO:0000256" key="2">
    <source>
        <dbReference type="SAM" id="Phobius"/>
    </source>
</evidence>
<evidence type="ECO:0000313" key="4">
    <source>
        <dbReference type="Proteomes" id="UP001221142"/>
    </source>
</evidence>
<keyword evidence="4" id="KW-1185">Reference proteome</keyword>
<feature type="transmembrane region" description="Helical" evidence="2">
    <location>
        <begin position="83"/>
        <end position="103"/>
    </location>
</feature>
<evidence type="ECO:0000313" key="3">
    <source>
        <dbReference type="EMBL" id="KAJ7619339.1"/>
    </source>
</evidence>
<proteinExistence type="predicted"/>
<name>A0AAD7BFA8_9AGAR</name>
<keyword evidence="2" id="KW-0812">Transmembrane</keyword>
<feature type="transmembrane region" description="Helical" evidence="2">
    <location>
        <begin position="115"/>
        <end position="137"/>
    </location>
</feature>
<dbReference type="AlphaFoldDB" id="A0AAD7BFA8"/>
<organism evidence="3 4">
    <name type="scientific">Roridomyces roridus</name>
    <dbReference type="NCBI Taxonomy" id="1738132"/>
    <lineage>
        <taxon>Eukaryota</taxon>
        <taxon>Fungi</taxon>
        <taxon>Dikarya</taxon>
        <taxon>Basidiomycota</taxon>
        <taxon>Agaricomycotina</taxon>
        <taxon>Agaricomycetes</taxon>
        <taxon>Agaricomycetidae</taxon>
        <taxon>Agaricales</taxon>
        <taxon>Marasmiineae</taxon>
        <taxon>Mycenaceae</taxon>
        <taxon>Roridomyces</taxon>
    </lineage>
</organism>
<dbReference type="EMBL" id="JARKIF010000018">
    <property type="protein sequence ID" value="KAJ7619339.1"/>
    <property type="molecule type" value="Genomic_DNA"/>
</dbReference>
<evidence type="ECO:0000256" key="1">
    <source>
        <dbReference type="SAM" id="MobiDB-lite"/>
    </source>
</evidence>
<protein>
    <submittedName>
        <fullName evidence="3">Uncharacterized protein</fullName>
    </submittedName>
</protein>